<gene>
    <name evidence="4" type="primary">LOC110791774</name>
</gene>
<dbReference type="OrthoDB" id="2019292at2759"/>
<dbReference type="PANTHER" id="PTHR34774">
    <property type="entry name" value="EPHRIN-A3 PROTEIN"/>
    <property type="match status" value="1"/>
</dbReference>
<evidence type="ECO:0000256" key="2">
    <source>
        <dbReference type="SAM" id="Phobius"/>
    </source>
</evidence>
<evidence type="ECO:0000313" key="3">
    <source>
        <dbReference type="Proteomes" id="UP000813463"/>
    </source>
</evidence>
<dbReference type="PANTHER" id="PTHR34774:SF1">
    <property type="entry name" value="EPHRIN-A3 PROTEIN"/>
    <property type="match status" value="1"/>
</dbReference>
<evidence type="ECO:0008006" key="5">
    <source>
        <dbReference type="Google" id="ProtNLM"/>
    </source>
</evidence>
<keyword evidence="2" id="KW-0472">Membrane</keyword>
<keyword evidence="2" id="KW-0812">Transmembrane</keyword>
<reference evidence="3" key="1">
    <citation type="journal article" date="2021" name="Nat. Commun.">
        <title>Genomic analyses provide insights into spinach domestication and the genetic basis of agronomic traits.</title>
        <authorList>
            <person name="Cai X."/>
            <person name="Sun X."/>
            <person name="Xu C."/>
            <person name="Sun H."/>
            <person name="Wang X."/>
            <person name="Ge C."/>
            <person name="Zhang Z."/>
            <person name="Wang Q."/>
            <person name="Fei Z."/>
            <person name="Jiao C."/>
            <person name="Wang Q."/>
        </authorList>
    </citation>
    <scope>NUCLEOTIDE SEQUENCE [LARGE SCALE GENOMIC DNA]</scope>
    <source>
        <strain evidence="3">cv. Varoflay</strain>
    </source>
</reference>
<dbReference type="KEGG" id="soe:110791774"/>
<dbReference type="RefSeq" id="XP_021852231.1">
    <property type="nucleotide sequence ID" value="XM_021996539.2"/>
</dbReference>
<evidence type="ECO:0000313" key="4">
    <source>
        <dbReference type="RefSeq" id="XP_021852231.1"/>
    </source>
</evidence>
<feature type="transmembrane region" description="Helical" evidence="2">
    <location>
        <begin position="45"/>
        <end position="63"/>
    </location>
</feature>
<accession>A0A9R0IMR1</accession>
<keyword evidence="3" id="KW-1185">Reference proteome</keyword>
<name>A0A9R0IMR1_SPIOL</name>
<dbReference type="GeneID" id="110791774"/>
<feature type="region of interest" description="Disordered" evidence="1">
    <location>
        <begin position="1"/>
        <end position="29"/>
    </location>
</feature>
<protein>
    <recommendedName>
        <fullName evidence="5">Methyltransferase</fullName>
    </recommendedName>
</protein>
<reference evidence="4" key="2">
    <citation type="submission" date="2025-08" db="UniProtKB">
        <authorList>
            <consortium name="RefSeq"/>
        </authorList>
    </citation>
    <scope>IDENTIFICATION</scope>
    <source>
        <tissue evidence="4">Leaf</tissue>
    </source>
</reference>
<keyword evidence="2" id="KW-1133">Transmembrane helix</keyword>
<dbReference type="AlphaFoldDB" id="A0A9R0IMR1"/>
<evidence type="ECO:0000256" key="1">
    <source>
        <dbReference type="SAM" id="MobiDB-lite"/>
    </source>
</evidence>
<organism evidence="3 4">
    <name type="scientific">Spinacia oleracea</name>
    <name type="common">Spinach</name>
    <dbReference type="NCBI Taxonomy" id="3562"/>
    <lineage>
        <taxon>Eukaryota</taxon>
        <taxon>Viridiplantae</taxon>
        <taxon>Streptophyta</taxon>
        <taxon>Embryophyta</taxon>
        <taxon>Tracheophyta</taxon>
        <taxon>Spermatophyta</taxon>
        <taxon>Magnoliopsida</taxon>
        <taxon>eudicotyledons</taxon>
        <taxon>Gunneridae</taxon>
        <taxon>Pentapetalae</taxon>
        <taxon>Caryophyllales</taxon>
        <taxon>Chenopodiaceae</taxon>
        <taxon>Chenopodioideae</taxon>
        <taxon>Anserineae</taxon>
        <taxon>Spinacia</taxon>
    </lineage>
</organism>
<dbReference type="Proteomes" id="UP000813463">
    <property type="component" value="Chromosome 6"/>
</dbReference>
<proteinExistence type="predicted"/>
<sequence length="100" mass="11082">MALDNVISSPHRRSQTQGAFASSPRHKKSALSDISFSALIQRHRFLLVALVLLIILCTVYLYFAVTLGSESCSGLLGTERELCLENHGKETFTKGKLKLF</sequence>